<dbReference type="NCBIfam" id="NF012033">
    <property type="entry name" value="PRK15489.1"/>
    <property type="match status" value="1"/>
</dbReference>
<dbReference type="RefSeq" id="WP_110751663.1">
    <property type="nucleotide sequence ID" value="NZ_QJTF01000010.1"/>
</dbReference>
<dbReference type="InterPro" id="IPR037257">
    <property type="entry name" value="T2SS_E_N_sf"/>
</dbReference>
<dbReference type="Pfam" id="PF13632">
    <property type="entry name" value="Glyco_trans_2_3"/>
    <property type="match status" value="1"/>
</dbReference>
<feature type="transmembrane region" description="Helical" evidence="2">
    <location>
        <begin position="405"/>
        <end position="422"/>
    </location>
</feature>
<feature type="region of interest" description="Disordered" evidence="1">
    <location>
        <begin position="704"/>
        <end position="726"/>
    </location>
</feature>
<dbReference type="OrthoDB" id="5294733at2"/>
<sequence length="726" mass="82511">MSPDFFHLVAEYHRWLEGVAIVVACILLLSGIDDLFVDACYWARQIRQKLATKRRHRPLKPSQLRDRPEQPIAIMIPTWLEDDVIAPMLENMVKALDYQAYTIFIGTYRNDKATIAEVERLRERYERIERVEVPHDGPTCKADCMNWIVRAIFAHEATHGIHFAGVVLHGCEDILHPLELQFLNYLLPRKDVIQLPVASLERDWHELVAGVYMDEFAEWQGKELLVREDLTRMVPLPGTGTCFSRRALTTLSTETDHRPFNTETLAADYDIGLRLADRGMRPVLARLPVEYNIRRVSWFGYGEEKKTSATMPLCVQRYFPNNFRASYRQKAQWSLGVCLQGWASYGWHGSLAERYFLLRDRKIIVTIFLAILAYLIAIQFAVFDFAGAGAFVTDNELPAFVSKKWIEVLLGLNVIVFASRLVQRAYFTGRTFGWQHGLLSLPRTTVGHFVKVSATARAWRLFLSHLVFGTRLVWDRTRFDVPSTGKLSTERVKLGELLLSWRAVDEEQVKAALEKQSARHIPFGRILVQEGWLAEEVLAEAIAFQSDLELTSVSEAEVLAAKALFPVELSVRWRVLALPDDEDGKVRLATAMPLPQVAETQIREALGYMPPLYIARDRDITAGLRILTQIDVSTQKSPLGAHIPLLGDLIIEQGFISRQAFDKAMMKYSPERDGLIGSYLVAKKIINQEMLQCTLDEQRRLAAQTESSGLTESSSLSEAPNLEEGL</sequence>
<keyword evidence="5" id="KW-1185">Reference proteome</keyword>
<dbReference type="InterPro" id="IPR029044">
    <property type="entry name" value="Nucleotide-diphossugar_trans"/>
</dbReference>
<dbReference type="NCBIfam" id="NF011305">
    <property type="entry name" value="PRK14716.1-3"/>
    <property type="match status" value="1"/>
</dbReference>
<dbReference type="InterPro" id="IPR001173">
    <property type="entry name" value="Glyco_trans_2-like"/>
</dbReference>
<evidence type="ECO:0000256" key="1">
    <source>
        <dbReference type="SAM" id="MobiDB-lite"/>
    </source>
</evidence>
<evidence type="ECO:0000256" key="2">
    <source>
        <dbReference type="SAM" id="Phobius"/>
    </source>
</evidence>
<feature type="compositionally biased region" description="Low complexity" evidence="1">
    <location>
        <begin position="705"/>
        <end position="718"/>
    </location>
</feature>
<feature type="transmembrane region" description="Helical" evidence="2">
    <location>
        <begin position="20"/>
        <end position="43"/>
    </location>
</feature>
<evidence type="ECO:0000313" key="5">
    <source>
        <dbReference type="Proteomes" id="UP000247454"/>
    </source>
</evidence>
<organism evidence="4 5">
    <name type="scientific">Phyllobacterium leguminum</name>
    <dbReference type="NCBI Taxonomy" id="314237"/>
    <lineage>
        <taxon>Bacteria</taxon>
        <taxon>Pseudomonadati</taxon>
        <taxon>Pseudomonadota</taxon>
        <taxon>Alphaproteobacteria</taxon>
        <taxon>Hyphomicrobiales</taxon>
        <taxon>Phyllobacteriaceae</taxon>
        <taxon>Phyllobacterium</taxon>
    </lineage>
</organism>
<feature type="transmembrane region" description="Helical" evidence="2">
    <location>
        <begin position="363"/>
        <end position="385"/>
    </location>
</feature>
<comment type="caution">
    <text evidence="4">The sequence shown here is derived from an EMBL/GenBank/DDBJ whole genome shotgun (WGS) entry which is preliminary data.</text>
</comment>
<dbReference type="Proteomes" id="UP000247454">
    <property type="component" value="Unassembled WGS sequence"/>
</dbReference>
<evidence type="ECO:0000313" key="4">
    <source>
        <dbReference type="EMBL" id="PYE87865.1"/>
    </source>
</evidence>
<evidence type="ECO:0000259" key="3">
    <source>
        <dbReference type="Pfam" id="PF13632"/>
    </source>
</evidence>
<reference evidence="4 5" key="1">
    <citation type="submission" date="2018-06" db="EMBL/GenBank/DDBJ databases">
        <title>Genomic Encyclopedia of Type Strains, Phase III (KMG-III): the genomes of soil and plant-associated and newly described type strains.</title>
        <authorList>
            <person name="Whitman W."/>
        </authorList>
    </citation>
    <scope>NUCLEOTIDE SEQUENCE [LARGE SCALE GENOMIC DNA]</scope>
    <source>
        <strain evidence="4 5">ORS 1419</strain>
    </source>
</reference>
<protein>
    <submittedName>
        <fullName evidence="4">Adsorption protein B</fullName>
    </submittedName>
</protein>
<accession>A0A318T073</accession>
<keyword evidence="2" id="KW-0812">Transmembrane</keyword>
<dbReference type="Gene3D" id="3.90.550.10">
    <property type="entry name" value="Spore Coat Polysaccharide Biosynthesis Protein SpsA, Chain A"/>
    <property type="match status" value="1"/>
</dbReference>
<dbReference type="SUPFAM" id="SSF160246">
    <property type="entry name" value="EspE N-terminal domain-like"/>
    <property type="match status" value="1"/>
</dbReference>
<keyword evidence="2" id="KW-1133">Transmembrane helix</keyword>
<keyword evidence="2" id="KW-0472">Membrane</keyword>
<gene>
    <name evidence="4" type="ORF">C7477_11050</name>
</gene>
<dbReference type="EMBL" id="QJTF01000010">
    <property type="protein sequence ID" value="PYE87865.1"/>
    <property type="molecule type" value="Genomic_DNA"/>
</dbReference>
<dbReference type="AlphaFoldDB" id="A0A318T073"/>
<feature type="domain" description="Glycosyltransferase 2-like" evidence="3">
    <location>
        <begin position="166"/>
        <end position="382"/>
    </location>
</feature>
<dbReference type="SUPFAM" id="SSF53448">
    <property type="entry name" value="Nucleotide-diphospho-sugar transferases"/>
    <property type="match status" value="1"/>
</dbReference>
<name>A0A318T073_9HYPH</name>
<proteinExistence type="predicted"/>